<dbReference type="Pfam" id="PF09739">
    <property type="entry name" value="MCM_bind"/>
    <property type="match status" value="2"/>
</dbReference>
<dbReference type="Proteomes" id="UP000219338">
    <property type="component" value="Unassembled WGS sequence"/>
</dbReference>
<reference evidence="4" key="1">
    <citation type="journal article" date="2017" name="Nat. Ecol. Evol.">
        <title>Genome expansion and lineage-specific genetic innovations in the forest pathogenic fungi Armillaria.</title>
        <authorList>
            <person name="Sipos G."/>
            <person name="Prasanna A.N."/>
            <person name="Walter M.C."/>
            <person name="O'Connor E."/>
            <person name="Balint B."/>
            <person name="Krizsan K."/>
            <person name="Kiss B."/>
            <person name="Hess J."/>
            <person name="Varga T."/>
            <person name="Slot J."/>
            <person name="Riley R."/>
            <person name="Boka B."/>
            <person name="Rigling D."/>
            <person name="Barry K."/>
            <person name="Lee J."/>
            <person name="Mihaltcheva S."/>
            <person name="LaButti K."/>
            <person name="Lipzen A."/>
            <person name="Waldron R."/>
            <person name="Moloney N.M."/>
            <person name="Sperisen C."/>
            <person name="Kredics L."/>
            <person name="Vagvoelgyi C."/>
            <person name="Patrignani A."/>
            <person name="Fitzpatrick D."/>
            <person name="Nagy I."/>
            <person name="Doyle S."/>
            <person name="Anderson J.B."/>
            <person name="Grigoriev I.V."/>
            <person name="Gueldener U."/>
            <person name="Muensterkoetter M."/>
            <person name="Nagy L.G."/>
        </authorList>
    </citation>
    <scope>NUCLEOTIDE SEQUENCE [LARGE SCALE GENOMIC DNA]</scope>
    <source>
        <strain evidence="4">C18/9</strain>
    </source>
</reference>
<keyword evidence="4" id="KW-1185">Reference proteome</keyword>
<dbReference type="OrthoDB" id="329666at2759"/>
<dbReference type="GO" id="GO:0005634">
    <property type="term" value="C:nucleus"/>
    <property type="evidence" value="ECO:0007669"/>
    <property type="project" value="UniProtKB-SubCell"/>
</dbReference>
<sequence>MVSSLPFDAIENPTAALHDLYNDLKDVGPDAFPSRVTTHFTSIFAASDAFEKIPFLNTRRPPEQHQPRALVRFRAMIQDTSISPEVYLARLPGRRLGGWGLVDETVQAGPNFDYSNLRECSILWAVSVPGEWSTGEPEGYPEHQPTQPHKFPLQGVPHVGVKIKIYDSQADSFKPTDIVTFVGILSFESLHTDLDGSTSTLVPTLHVLFSRPISSTVMPHNVTSGFDADLRSELISWIAHEGLAGDHEAAEWVLLCCIARVQSRTPPIFPPSLGLSRFPSPTTPALLTPAISHILSLLFLSVSTVPLSLSTINATSFTPESKDEDLHSGWLQLPKGGVCVVTEAGVQEGNVVERGLLNLRAMQEMMTSQTLQYAFPFSSYSFETDVVFIVLSEGNKSAFFPTLVQLPLKPVTETNGLYKSPGEIQLPSKIDMFRHLVAKARIGSVSIGDETAKRIQEDFVNERKGGSVTADDLIQRMSVARLLALSYDKSEVDGEMWEKAKGLERSRRQRINNQI</sequence>
<protein>
    <recommendedName>
        <fullName evidence="5">Mini-chromosome maintenance complex-binding protein</fullName>
    </recommendedName>
</protein>
<dbReference type="OMA" id="EEHTEMI"/>
<gene>
    <name evidence="3" type="ORF">ARMOST_07816</name>
</gene>
<dbReference type="EMBL" id="FUEG01000005">
    <property type="protein sequence ID" value="SJL04450.1"/>
    <property type="molecule type" value="Genomic_DNA"/>
</dbReference>
<evidence type="ECO:0000256" key="1">
    <source>
        <dbReference type="ARBA" id="ARBA00004123"/>
    </source>
</evidence>
<evidence type="ECO:0000313" key="3">
    <source>
        <dbReference type="EMBL" id="SJL04450.1"/>
    </source>
</evidence>
<accession>A0A284R6Y2</accession>
<organism evidence="3 4">
    <name type="scientific">Armillaria ostoyae</name>
    <name type="common">Armillaria root rot fungus</name>
    <dbReference type="NCBI Taxonomy" id="47428"/>
    <lineage>
        <taxon>Eukaryota</taxon>
        <taxon>Fungi</taxon>
        <taxon>Dikarya</taxon>
        <taxon>Basidiomycota</taxon>
        <taxon>Agaricomycotina</taxon>
        <taxon>Agaricomycetes</taxon>
        <taxon>Agaricomycetidae</taxon>
        <taxon>Agaricales</taxon>
        <taxon>Marasmiineae</taxon>
        <taxon>Physalacriaceae</taxon>
        <taxon>Armillaria</taxon>
    </lineage>
</organism>
<proteinExistence type="predicted"/>
<evidence type="ECO:0008006" key="5">
    <source>
        <dbReference type="Google" id="ProtNLM"/>
    </source>
</evidence>
<keyword evidence="2" id="KW-0539">Nucleus</keyword>
<dbReference type="PANTHER" id="PTHR13489:SF0">
    <property type="entry name" value="MINI-CHROMOSOME MAINTENANCE COMPLEX-BINDING PROTEIN"/>
    <property type="match status" value="1"/>
</dbReference>
<name>A0A284R6Y2_ARMOS</name>
<dbReference type="STRING" id="47428.A0A284R6Y2"/>
<dbReference type="GO" id="GO:0003682">
    <property type="term" value="F:chromatin binding"/>
    <property type="evidence" value="ECO:0007669"/>
    <property type="project" value="TreeGrafter"/>
</dbReference>
<dbReference type="AlphaFoldDB" id="A0A284R6Y2"/>
<dbReference type="InterPro" id="IPR019140">
    <property type="entry name" value="MCM_complex-bd"/>
</dbReference>
<dbReference type="PANTHER" id="PTHR13489">
    <property type="entry name" value="MINI-CHROMOSOME MAINTENANCE COMPLEX-BINDING PROTEIN"/>
    <property type="match status" value="1"/>
</dbReference>
<evidence type="ECO:0000256" key="2">
    <source>
        <dbReference type="ARBA" id="ARBA00023242"/>
    </source>
</evidence>
<evidence type="ECO:0000313" key="4">
    <source>
        <dbReference type="Proteomes" id="UP000219338"/>
    </source>
</evidence>
<dbReference type="GO" id="GO:0006261">
    <property type="term" value="P:DNA-templated DNA replication"/>
    <property type="evidence" value="ECO:0007669"/>
    <property type="project" value="TreeGrafter"/>
</dbReference>
<comment type="subcellular location">
    <subcellularLocation>
        <location evidence="1">Nucleus</location>
    </subcellularLocation>
</comment>